<dbReference type="EMBL" id="REGN01007320">
    <property type="protein sequence ID" value="RNA06667.1"/>
    <property type="molecule type" value="Genomic_DNA"/>
</dbReference>
<proteinExistence type="predicted"/>
<gene>
    <name evidence="1" type="ORF">BpHYR1_053856</name>
</gene>
<comment type="caution">
    <text evidence="1">The sequence shown here is derived from an EMBL/GenBank/DDBJ whole genome shotgun (WGS) entry which is preliminary data.</text>
</comment>
<dbReference type="AlphaFoldDB" id="A0A3M7Q5H0"/>
<accession>A0A3M7Q5H0</accession>
<organism evidence="1 2">
    <name type="scientific">Brachionus plicatilis</name>
    <name type="common">Marine rotifer</name>
    <name type="synonym">Brachionus muelleri</name>
    <dbReference type="NCBI Taxonomy" id="10195"/>
    <lineage>
        <taxon>Eukaryota</taxon>
        <taxon>Metazoa</taxon>
        <taxon>Spiralia</taxon>
        <taxon>Gnathifera</taxon>
        <taxon>Rotifera</taxon>
        <taxon>Eurotatoria</taxon>
        <taxon>Monogononta</taxon>
        <taxon>Pseudotrocha</taxon>
        <taxon>Ploima</taxon>
        <taxon>Brachionidae</taxon>
        <taxon>Brachionus</taxon>
    </lineage>
</organism>
<reference evidence="1 2" key="1">
    <citation type="journal article" date="2018" name="Sci. Rep.">
        <title>Genomic signatures of local adaptation to the degree of environmental predictability in rotifers.</title>
        <authorList>
            <person name="Franch-Gras L."/>
            <person name="Hahn C."/>
            <person name="Garcia-Roger E.M."/>
            <person name="Carmona M.J."/>
            <person name="Serra M."/>
            <person name="Gomez A."/>
        </authorList>
    </citation>
    <scope>NUCLEOTIDE SEQUENCE [LARGE SCALE GENOMIC DNA]</scope>
    <source>
        <strain evidence="1">HYR1</strain>
    </source>
</reference>
<sequence>MFVLINNLLGNQITASTIHEAKTTIAAAGSEKKEDLEWFLQDCPNLRHLLNKQFPNKSLSLIFSLPVFVALHWQYVLRKFLHEMFLHHHCK</sequence>
<keyword evidence="2" id="KW-1185">Reference proteome</keyword>
<dbReference type="Proteomes" id="UP000276133">
    <property type="component" value="Unassembled WGS sequence"/>
</dbReference>
<protein>
    <submittedName>
        <fullName evidence="1">Uncharacterized protein</fullName>
    </submittedName>
</protein>
<name>A0A3M7Q5H0_BRAPC</name>
<evidence type="ECO:0000313" key="1">
    <source>
        <dbReference type="EMBL" id="RNA06667.1"/>
    </source>
</evidence>
<evidence type="ECO:0000313" key="2">
    <source>
        <dbReference type="Proteomes" id="UP000276133"/>
    </source>
</evidence>